<accession>A0A091QIM7</accession>
<gene>
    <name evidence="1" type="ORF">N331_01884</name>
</gene>
<dbReference type="EMBL" id="KK700612">
    <property type="protein sequence ID" value="KFQ27048.1"/>
    <property type="molecule type" value="Genomic_DNA"/>
</dbReference>
<sequence>MRFICHQWPLKAYMRVILGECEHIRTKHDCQKYPASNCMSYSCGTGLAMVRTQSHFPSTEDCRLQCYESPRIEIGNNSAELPGGSRTETLACREALGCKGTAPPSVKCLYK</sequence>
<organism evidence="1 2">
    <name type="scientific">Merops nubicus</name>
    <name type="common">Northern carmine bee-eater</name>
    <dbReference type="NCBI Taxonomy" id="57421"/>
    <lineage>
        <taxon>Eukaryota</taxon>
        <taxon>Metazoa</taxon>
        <taxon>Chordata</taxon>
        <taxon>Craniata</taxon>
        <taxon>Vertebrata</taxon>
        <taxon>Euteleostomi</taxon>
        <taxon>Archelosauria</taxon>
        <taxon>Archosauria</taxon>
        <taxon>Dinosauria</taxon>
        <taxon>Saurischia</taxon>
        <taxon>Theropoda</taxon>
        <taxon>Coelurosauria</taxon>
        <taxon>Aves</taxon>
        <taxon>Neognathae</taxon>
        <taxon>Neoaves</taxon>
        <taxon>Telluraves</taxon>
        <taxon>Coraciimorphae</taxon>
        <taxon>Coraciiformes</taxon>
        <taxon>Meropidae</taxon>
        <taxon>Merops</taxon>
    </lineage>
</organism>
<evidence type="ECO:0000313" key="2">
    <source>
        <dbReference type="Proteomes" id="UP000052967"/>
    </source>
</evidence>
<name>A0A091QIM7_MERNU</name>
<protein>
    <submittedName>
        <fullName evidence="1">Uncharacterized protein</fullName>
    </submittedName>
</protein>
<dbReference type="AlphaFoldDB" id="A0A091QIM7"/>
<dbReference type="Proteomes" id="UP000052967">
    <property type="component" value="Unassembled WGS sequence"/>
</dbReference>
<evidence type="ECO:0000313" key="1">
    <source>
        <dbReference type="EMBL" id="KFQ27048.1"/>
    </source>
</evidence>
<proteinExistence type="predicted"/>
<keyword evidence="2" id="KW-1185">Reference proteome</keyword>
<reference evidence="1 2" key="1">
    <citation type="submission" date="2014-04" db="EMBL/GenBank/DDBJ databases">
        <title>Genome evolution of avian class.</title>
        <authorList>
            <person name="Zhang G."/>
            <person name="Li C."/>
        </authorList>
    </citation>
    <scope>NUCLEOTIDE SEQUENCE [LARGE SCALE GENOMIC DNA]</scope>
    <source>
        <strain evidence="1">BGI_N331</strain>
    </source>
</reference>